<dbReference type="InterPro" id="IPR010583">
    <property type="entry name" value="MipA"/>
</dbReference>
<dbReference type="GO" id="GO:0009279">
    <property type="term" value="C:cell outer membrane"/>
    <property type="evidence" value="ECO:0007669"/>
    <property type="project" value="UniProtKB-SubCell"/>
</dbReference>
<evidence type="ECO:0000313" key="8">
    <source>
        <dbReference type="Proteomes" id="UP000199657"/>
    </source>
</evidence>
<sequence length="262" mass="28155">MPKGVTREGFTRWRCLALPGVLLALLPSLVQAQAGGPPGGWSVGAAAVVSGKPYGDADYDVIPVPFFGYEGERVFWRGLAAGWRGPSGDRVQTAALVRANMQSFDGSDDRLLEGMDSRRRTAEGGVQVSGGPPWLRLQASVYQELLGRHDGQVLELQASVPVPVGDWVVIPSIGGDWQSADMTAYYYGVEEGEQDASIGRSAYSPGAAFNRTVGVGLRYRGHDRMGVIVQVRREFFDGTLRDSPIVEGGGRWSGVVGVSWQL</sequence>
<dbReference type="AlphaFoldDB" id="A0A1H8UWJ6"/>
<dbReference type="RefSeq" id="WP_091645361.1">
    <property type="nucleotide sequence ID" value="NZ_FOEG01000008.1"/>
</dbReference>
<keyword evidence="5" id="KW-0998">Cell outer membrane</keyword>
<name>A0A1H8UWJ6_9GAMM</name>
<evidence type="ECO:0000256" key="4">
    <source>
        <dbReference type="ARBA" id="ARBA00023136"/>
    </source>
</evidence>
<reference evidence="7 8" key="1">
    <citation type="submission" date="2016-10" db="EMBL/GenBank/DDBJ databases">
        <authorList>
            <person name="de Groot N.N."/>
        </authorList>
    </citation>
    <scope>NUCLEOTIDE SEQUENCE [LARGE SCALE GENOMIC DNA]</scope>
    <source>
        <strain evidence="7 8">CGMCC 1.6291</strain>
    </source>
</reference>
<evidence type="ECO:0000256" key="1">
    <source>
        <dbReference type="ARBA" id="ARBA00004442"/>
    </source>
</evidence>
<dbReference type="EMBL" id="FOEG01000008">
    <property type="protein sequence ID" value="SEP07324.1"/>
    <property type="molecule type" value="Genomic_DNA"/>
</dbReference>
<evidence type="ECO:0000313" key="7">
    <source>
        <dbReference type="EMBL" id="SEP07324.1"/>
    </source>
</evidence>
<comment type="subcellular location">
    <subcellularLocation>
        <location evidence="1">Cell outer membrane</location>
    </subcellularLocation>
</comment>
<dbReference type="STRING" id="406100.SAMN04488052_10897"/>
<comment type="similarity">
    <text evidence="2">Belongs to the MipA/OmpV family.</text>
</comment>
<keyword evidence="8" id="KW-1185">Reference proteome</keyword>
<dbReference type="OrthoDB" id="8562138at2"/>
<proteinExistence type="inferred from homology"/>
<feature type="signal peptide" evidence="6">
    <location>
        <begin position="1"/>
        <end position="32"/>
    </location>
</feature>
<feature type="chain" id="PRO_5011760762" evidence="6">
    <location>
        <begin position="33"/>
        <end position="262"/>
    </location>
</feature>
<protein>
    <submittedName>
        <fullName evidence="7">Outer membrane protein</fullName>
    </submittedName>
</protein>
<accession>A0A1H8UWJ6</accession>
<evidence type="ECO:0000256" key="5">
    <source>
        <dbReference type="ARBA" id="ARBA00023237"/>
    </source>
</evidence>
<dbReference type="PANTHER" id="PTHR38776">
    <property type="entry name" value="MLTA-INTERACTING PROTEIN-RELATED"/>
    <property type="match status" value="1"/>
</dbReference>
<evidence type="ECO:0000256" key="3">
    <source>
        <dbReference type="ARBA" id="ARBA00022729"/>
    </source>
</evidence>
<keyword evidence="4" id="KW-0472">Membrane</keyword>
<dbReference type="GO" id="GO:0009252">
    <property type="term" value="P:peptidoglycan biosynthetic process"/>
    <property type="evidence" value="ECO:0007669"/>
    <property type="project" value="TreeGrafter"/>
</dbReference>
<dbReference type="Proteomes" id="UP000199657">
    <property type="component" value="Unassembled WGS sequence"/>
</dbReference>
<organism evidence="7 8">
    <name type="scientific">Aquisalimonas asiatica</name>
    <dbReference type="NCBI Taxonomy" id="406100"/>
    <lineage>
        <taxon>Bacteria</taxon>
        <taxon>Pseudomonadati</taxon>
        <taxon>Pseudomonadota</taxon>
        <taxon>Gammaproteobacteria</taxon>
        <taxon>Chromatiales</taxon>
        <taxon>Ectothiorhodospiraceae</taxon>
        <taxon>Aquisalimonas</taxon>
    </lineage>
</organism>
<evidence type="ECO:0000256" key="2">
    <source>
        <dbReference type="ARBA" id="ARBA00005722"/>
    </source>
</evidence>
<dbReference type="Pfam" id="PF06629">
    <property type="entry name" value="MipA"/>
    <property type="match status" value="1"/>
</dbReference>
<gene>
    <name evidence="7" type="ORF">SAMN04488052_10897</name>
</gene>
<evidence type="ECO:0000256" key="6">
    <source>
        <dbReference type="SAM" id="SignalP"/>
    </source>
</evidence>
<keyword evidence="3 6" id="KW-0732">Signal</keyword>
<dbReference type="PANTHER" id="PTHR38776:SF1">
    <property type="entry name" value="MLTA-INTERACTING PROTEIN-RELATED"/>
    <property type="match status" value="1"/>
</dbReference>